<dbReference type="Gene3D" id="3.80.10.10">
    <property type="entry name" value="Ribonuclease Inhibitor"/>
    <property type="match status" value="1"/>
</dbReference>
<dbReference type="SUPFAM" id="SSF52047">
    <property type="entry name" value="RNI-like"/>
    <property type="match status" value="1"/>
</dbReference>
<dbReference type="EMBL" id="LT551908">
    <property type="protein sequence ID" value="SAL97742.1"/>
    <property type="molecule type" value="Genomic_DNA"/>
</dbReference>
<dbReference type="Proteomes" id="UP000078561">
    <property type="component" value="Unassembled WGS sequence"/>
</dbReference>
<evidence type="ECO:0000313" key="2">
    <source>
        <dbReference type="Proteomes" id="UP000078561"/>
    </source>
</evidence>
<gene>
    <name evidence="1" type="primary">ABSGL_03250.1 scaffold 4278</name>
</gene>
<name>A0A163J8D4_ABSGL</name>
<dbReference type="InParanoid" id="A0A163J8D4"/>
<dbReference type="InterPro" id="IPR036047">
    <property type="entry name" value="F-box-like_dom_sf"/>
</dbReference>
<accession>A0A163J8D4</accession>
<dbReference type="AlphaFoldDB" id="A0A163J8D4"/>
<dbReference type="InterPro" id="IPR032675">
    <property type="entry name" value="LRR_dom_sf"/>
</dbReference>
<proteinExistence type="predicted"/>
<protein>
    <submittedName>
        <fullName evidence="1">Uncharacterized protein</fullName>
    </submittedName>
</protein>
<organism evidence="1">
    <name type="scientific">Absidia glauca</name>
    <name type="common">Pin mould</name>
    <dbReference type="NCBI Taxonomy" id="4829"/>
    <lineage>
        <taxon>Eukaryota</taxon>
        <taxon>Fungi</taxon>
        <taxon>Fungi incertae sedis</taxon>
        <taxon>Mucoromycota</taxon>
        <taxon>Mucoromycotina</taxon>
        <taxon>Mucoromycetes</taxon>
        <taxon>Mucorales</taxon>
        <taxon>Cunninghamellaceae</taxon>
        <taxon>Absidia</taxon>
    </lineage>
</organism>
<keyword evidence="2" id="KW-1185">Reference proteome</keyword>
<reference evidence="1" key="1">
    <citation type="submission" date="2016-04" db="EMBL/GenBank/DDBJ databases">
        <authorList>
            <person name="Evans L.H."/>
            <person name="Alamgir A."/>
            <person name="Owens N."/>
            <person name="Weber N.D."/>
            <person name="Virtaneva K."/>
            <person name="Barbian K."/>
            <person name="Babar A."/>
            <person name="Rosenke K."/>
        </authorList>
    </citation>
    <scope>NUCLEOTIDE SEQUENCE [LARGE SCALE GENOMIC DNA]</scope>
    <source>
        <strain evidence="1">CBS 101.48</strain>
    </source>
</reference>
<sequence>MITMPYLNYDILLDIVPYLDSDSLVSYALVCRSLCNPALRCLWNCPLISTTTQLRLFCRTLTSGSLRPYQQWIIRLTIAFSTFHPMDDVLLFQSIISHELPNLSHLSLRHTYAVFSPILKHYEIDRCVLDLPTQRSNDHPLFSSWLELNFGSTSLPLTHMSIHHTPLNNDVLCGIARRCPRLQQVHLSGLFSDQGVITMADSCSELQEVSLNLPDNLVQSNTITHAAIDRLAVSCPALEKLTILGQIRINHQMAEQTLRRHCKRFTYCDFGPDP</sequence>
<dbReference type="STRING" id="4829.A0A163J8D4"/>
<dbReference type="SUPFAM" id="SSF81383">
    <property type="entry name" value="F-box domain"/>
    <property type="match status" value="1"/>
</dbReference>
<evidence type="ECO:0000313" key="1">
    <source>
        <dbReference type="EMBL" id="SAL97742.1"/>
    </source>
</evidence>
<dbReference type="OrthoDB" id="423607at2759"/>